<dbReference type="Proteomes" id="UP000092461">
    <property type="component" value="Unassembled WGS sequence"/>
</dbReference>
<dbReference type="EMBL" id="AJWK01010452">
    <property type="status" value="NOT_ANNOTATED_CDS"/>
    <property type="molecule type" value="Genomic_DNA"/>
</dbReference>
<dbReference type="AlphaFoldDB" id="A0A1B0GHZ0"/>
<dbReference type="VEuPathDB" id="VectorBase:LLOJ003260"/>
<evidence type="ECO:0000313" key="1">
    <source>
        <dbReference type="EnsemblMetazoa" id="LLOJ003260-PA"/>
    </source>
</evidence>
<reference evidence="1" key="1">
    <citation type="submission" date="2020-05" db="UniProtKB">
        <authorList>
            <consortium name="EnsemblMetazoa"/>
        </authorList>
    </citation>
    <scope>IDENTIFICATION</scope>
    <source>
        <strain evidence="1">Jacobina</strain>
    </source>
</reference>
<keyword evidence="2" id="KW-1185">Reference proteome</keyword>
<protein>
    <submittedName>
        <fullName evidence="1">Uncharacterized protein</fullName>
    </submittedName>
</protein>
<accession>A0A1B0GHZ0</accession>
<sequence>MLANLNVAKTRNLIVPIEIAHGHATESHFSVYLYQRMDHVLHLMLGPAAAGRGMFCYHCPPALHPTGPHPPRLPALDYPFAPTHPLIAGDELMNVMQHHSQHHGGKLSQQKPLRKGLKWFALLYTVTDLLMHEKSPTEN</sequence>
<evidence type="ECO:0000313" key="2">
    <source>
        <dbReference type="Proteomes" id="UP000092461"/>
    </source>
</evidence>
<proteinExistence type="predicted"/>
<organism evidence="1 2">
    <name type="scientific">Lutzomyia longipalpis</name>
    <name type="common">Sand fly</name>
    <dbReference type="NCBI Taxonomy" id="7200"/>
    <lineage>
        <taxon>Eukaryota</taxon>
        <taxon>Metazoa</taxon>
        <taxon>Ecdysozoa</taxon>
        <taxon>Arthropoda</taxon>
        <taxon>Hexapoda</taxon>
        <taxon>Insecta</taxon>
        <taxon>Pterygota</taxon>
        <taxon>Neoptera</taxon>
        <taxon>Endopterygota</taxon>
        <taxon>Diptera</taxon>
        <taxon>Nematocera</taxon>
        <taxon>Psychodoidea</taxon>
        <taxon>Psychodidae</taxon>
        <taxon>Lutzomyia</taxon>
        <taxon>Lutzomyia</taxon>
    </lineage>
</organism>
<dbReference type="EnsemblMetazoa" id="LLOJ003260-RA">
    <property type="protein sequence ID" value="LLOJ003260-PA"/>
    <property type="gene ID" value="LLOJ003260"/>
</dbReference>
<name>A0A1B0GHZ0_LUTLO</name>